<dbReference type="OrthoDB" id="9790815at2"/>
<dbReference type="GO" id="GO:0017057">
    <property type="term" value="F:6-phosphogluconolactonase activity"/>
    <property type="evidence" value="ECO:0007669"/>
    <property type="project" value="TreeGrafter"/>
</dbReference>
<dbReference type="STRING" id="419940.SAMN05421824_0814"/>
<reference evidence="3 4" key="1">
    <citation type="submission" date="2016-10" db="EMBL/GenBank/DDBJ databases">
        <authorList>
            <person name="de Groot N.N."/>
        </authorList>
    </citation>
    <scope>NUCLEOTIDE SEQUENCE [LARGE SCALE GENOMIC DNA]</scope>
    <source>
        <strain evidence="3 4">DSM 21035</strain>
    </source>
</reference>
<organism evidence="3 4">
    <name type="scientific">Hyunsoonleella jejuensis</name>
    <dbReference type="NCBI Taxonomy" id="419940"/>
    <lineage>
        <taxon>Bacteria</taxon>
        <taxon>Pseudomonadati</taxon>
        <taxon>Bacteroidota</taxon>
        <taxon>Flavobacteriia</taxon>
        <taxon>Flavobacteriales</taxon>
        <taxon>Flavobacteriaceae</taxon>
    </lineage>
</organism>
<evidence type="ECO:0000313" key="3">
    <source>
        <dbReference type="EMBL" id="SEP96620.1"/>
    </source>
</evidence>
<accession>A0A1H9C5V1</accession>
<dbReference type="SUPFAM" id="SSF51004">
    <property type="entry name" value="C-terminal (heme d1) domain of cytochrome cd1-nitrite reductase"/>
    <property type="match status" value="1"/>
</dbReference>
<dbReference type="InterPro" id="IPR050282">
    <property type="entry name" value="Cycloisomerase_2"/>
</dbReference>
<protein>
    <submittedName>
        <fullName evidence="3">6-phosphogluconolactonase</fullName>
    </submittedName>
</protein>
<dbReference type="AlphaFoldDB" id="A0A1H9C5V1"/>
<keyword evidence="2" id="KW-0313">Glucose metabolism</keyword>
<sequence length="355" mass="38989">MTVKRFILLAIPLFFLNCKSQNTPLYIGTGSEGESKGIYKVDFNSKTGEVSNITLAAEAKSPTFIAFAPNKKFIYAVGEGSEETGVSSFKLHSEDKLKLVNSVSSNGKGPCHIAVNEIGTKTVVSNYGGGTIAIYDINTDGSLNEASQVFNHNKGDKPARAHSAQFHNNDLYVADLGNNAVYHYVLDNGNYILKSDAIVDMQGNPGPRHFALTKDDRFIYVINEYGGSITSIEKTASGFNRIDFDTTLNDDYEGQVACADIHLSKDERFLYGSNRGENTIALFSRNIEDGTIERIENVSTEGNWPRNFTLDPSGKFLLVANRRSSNISVFKIDTKTGKLSFLQSIELPNPTCLLF</sequence>
<comment type="similarity">
    <text evidence="1">Belongs to the cycloisomerase 2 family.</text>
</comment>
<dbReference type="EMBL" id="FOFN01000001">
    <property type="protein sequence ID" value="SEP96620.1"/>
    <property type="molecule type" value="Genomic_DNA"/>
</dbReference>
<dbReference type="Pfam" id="PF10282">
    <property type="entry name" value="Lactonase"/>
    <property type="match status" value="1"/>
</dbReference>
<dbReference type="RefSeq" id="WP_092575734.1">
    <property type="nucleotide sequence ID" value="NZ_FOFN01000001.1"/>
</dbReference>
<dbReference type="InterPro" id="IPR015943">
    <property type="entry name" value="WD40/YVTN_repeat-like_dom_sf"/>
</dbReference>
<gene>
    <name evidence="3" type="ORF">SAMN05421824_0814</name>
</gene>
<dbReference type="GO" id="GO:0005829">
    <property type="term" value="C:cytosol"/>
    <property type="evidence" value="ECO:0007669"/>
    <property type="project" value="TreeGrafter"/>
</dbReference>
<keyword evidence="2" id="KW-0119">Carbohydrate metabolism</keyword>
<dbReference type="PANTHER" id="PTHR30344:SF1">
    <property type="entry name" value="6-PHOSPHOGLUCONOLACTONASE"/>
    <property type="match status" value="1"/>
</dbReference>
<dbReference type="PANTHER" id="PTHR30344">
    <property type="entry name" value="6-PHOSPHOGLUCONOLACTONASE-RELATED"/>
    <property type="match status" value="1"/>
</dbReference>
<dbReference type="Proteomes" id="UP000198999">
    <property type="component" value="Unassembled WGS sequence"/>
</dbReference>
<evidence type="ECO:0000256" key="2">
    <source>
        <dbReference type="ARBA" id="ARBA00022526"/>
    </source>
</evidence>
<dbReference type="InterPro" id="IPR019405">
    <property type="entry name" value="Lactonase_7-beta_prop"/>
</dbReference>
<dbReference type="InterPro" id="IPR011048">
    <property type="entry name" value="Haem_d1_sf"/>
</dbReference>
<evidence type="ECO:0000313" key="4">
    <source>
        <dbReference type="Proteomes" id="UP000198999"/>
    </source>
</evidence>
<dbReference type="Gene3D" id="2.130.10.10">
    <property type="entry name" value="YVTN repeat-like/Quinoprotein amine dehydrogenase"/>
    <property type="match status" value="1"/>
</dbReference>
<proteinExistence type="inferred from homology"/>
<keyword evidence="4" id="KW-1185">Reference proteome</keyword>
<evidence type="ECO:0000256" key="1">
    <source>
        <dbReference type="ARBA" id="ARBA00005564"/>
    </source>
</evidence>
<name>A0A1H9C5V1_9FLAO</name>
<dbReference type="GO" id="GO:0006006">
    <property type="term" value="P:glucose metabolic process"/>
    <property type="evidence" value="ECO:0007669"/>
    <property type="project" value="UniProtKB-KW"/>
</dbReference>